<keyword evidence="1" id="KW-0479">Metal-binding</keyword>
<dbReference type="AlphaFoldDB" id="A0ABD1U4M3"/>
<keyword evidence="6" id="KW-1185">Reference proteome</keyword>
<dbReference type="InterPro" id="IPR011992">
    <property type="entry name" value="EF-hand-dom_pair"/>
</dbReference>
<gene>
    <name evidence="5" type="ORF">Fot_23860</name>
</gene>
<name>A0ABD1U4M3_9LAMI</name>
<dbReference type="Pfam" id="PF13499">
    <property type="entry name" value="EF-hand_7"/>
    <property type="match status" value="1"/>
</dbReference>
<dbReference type="GO" id="GO:0046872">
    <property type="term" value="F:metal ion binding"/>
    <property type="evidence" value="ECO:0007669"/>
    <property type="project" value="UniProtKB-KW"/>
</dbReference>
<proteinExistence type="predicted"/>
<evidence type="ECO:0000256" key="1">
    <source>
        <dbReference type="ARBA" id="ARBA00022723"/>
    </source>
</evidence>
<dbReference type="InterPro" id="IPR039647">
    <property type="entry name" value="EF_hand_pair_protein_CML-like"/>
</dbReference>
<dbReference type="Gene3D" id="1.10.238.10">
    <property type="entry name" value="EF-hand"/>
    <property type="match status" value="1"/>
</dbReference>
<dbReference type="SMART" id="SM00054">
    <property type="entry name" value="EFh"/>
    <property type="match status" value="3"/>
</dbReference>
<accession>A0ABD1U4M3</accession>
<evidence type="ECO:0000256" key="3">
    <source>
        <dbReference type="ARBA" id="ARBA00022837"/>
    </source>
</evidence>
<keyword evidence="3" id="KW-0106">Calcium</keyword>
<evidence type="ECO:0000313" key="5">
    <source>
        <dbReference type="EMBL" id="KAL2519937.1"/>
    </source>
</evidence>
<feature type="domain" description="EF-hand" evidence="4">
    <location>
        <begin position="133"/>
        <end position="167"/>
    </location>
</feature>
<keyword evidence="2" id="KW-0677">Repeat</keyword>
<dbReference type="InterPro" id="IPR018247">
    <property type="entry name" value="EF_Hand_1_Ca_BS"/>
</dbReference>
<dbReference type="Pfam" id="PF13202">
    <property type="entry name" value="EF-hand_5"/>
    <property type="match status" value="1"/>
</dbReference>
<comment type="caution">
    <text evidence="5">The sequence shown here is derived from an EMBL/GenBank/DDBJ whole genome shotgun (WGS) entry which is preliminary data.</text>
</comment>
<dbReference type="PANTHER" id="PTHR10891">
    <property type="entry name" value="EF-HAND CALCIUM-BINDING DOMAIN CONTAINING PROTEIN"/>
    <property type="match status" value="1"/>
</dbReference>
<evidence type="ECO:0000259" key="4">
    <source>
        <dbReference type="PROSITE" id="PS50222"/>
    </source>
</evidence>
<dbReference type="SUPFAM" id="SSF47473">
    <property type="entry name" value="EF-hand"/>
    <property type="match status" value="1"/>
</dbReference>
<dbReference type="Proteomes" id="UP001604277">
    <property type="component" value="Unassembled WGS sequence"/>
</dbReference>
<dbReference type="PROSITE" id="PS00018">
    <property type="entry name" value="EF_HAND_1"/>
    <property type="match status" value="3"/>
</dbReference>
<feature type="domain" description="EF-hand" evidence="4">
    <location>
        <begin position="26"/>
        <end position="51"/>
    </location>
</feature>
<evidence type="ECO:0000256" key="2">
    <source>
        <dbReference type="ARBA" id="ARBA00022737"/>
    </source>
</evidence>
<dbReference type="EMBL" id="JBFOLJ010000007">
    <property type="protein sequence ID" value="KAL2519937.1"/>
    <property type="molecule type" value="Genomic_DNA"/>
</dbReference>
<dbReference type="InterPro" id="IPR002048">
    <property type="entry name" value="EF_hand_dom"/>
</dbReference>
<dbReference type="CDD" id="cd00051">
    <property type="entry name" value="EFh"/>
    <property type="match status" value="1"/>
</dbReference>
<organism evidence="5 6">
    <name type="scientific">Forsythia ovata</name>
    <dbReference type="NCBI Taxonomy" id="205694"/>
    <lineage>
        <taxon>Eukaryota</taxon>
        <taxon>Viridiplantae</taxon>
        <taxon>Streptophyta</taxon>
        <taxon>Embryophyta</taxon>
        <taxon>Tracheophyta</taxon>
        <taxon>Spermatophyta</taxon>
        <taxon>Magnoliopsida</taxon>
        <taxon>eudicotyledons</taxon>
        <taxon>Gunneridae</taxon>
        <taxon>Pentapetalae</taxon>
        <taxon>asterids</taxon>
        <taxon>lamiids</taxon>
        <taxon>Lamiales</taxon>
        <taxon>Oleaceae</taxon>
        <taxon>Forsythieae</taxon>
        <taxon>Forsythia</taxon>
    </lineage>
</organism>
<evidence type="ECO:0000313" key="6">
    <source>
        <dbReference type="Proteomes" id="UP001604277"/>
    </source>
</evidence>
<feature type="domain" description="EF-hand" evidence="4">
    <location>
        <begin position="94"/>
        <end position="129"/>
    </location>
</feature>
<reference evidence="6" key="1">
    <citation type="submission" date="2024-07" db="EMBL/GenBank/DDBJ databases">
        <title>Two chromosome-level genome assemblies of Korean endemic species Abeliophyllum distichum and Forsythia ovata (Oleaceae).</title>
        <authorList>
            <person name="Jang H."/>
        </authorList>
    </citation>
    <scope>NUCLEOTIDE SEQUENCE [LARGE SCALE GENOMIC DNA]</scope>
</reference>
<protein>
    <submittedName>
        <fullName evidence="5">Calcium-binding protein CML44</fullName>
    </submittedName>
</protein>
<dbReference type="PROSITE" id="PS50222">
    <property type="entry name" value="EF_HAND_2"/>
    <property type="match status" value="3"/>
</dbReference>
<dbReference type="FunFam" id="1.10.238.10:FF:000003">
    <property type="entry name" value="Calmodulin A"/>
    <property type="match status" value="1"/>
</dbReference>
<sequence>MRSGGGGVAAVEETALHQVPNRLFANRLDKNGDGRVSIDELMWLLERTGIDTCRADELELLLGKTSLDFIDFLFFYDTIINIDGNKLEENQDSLIENDLHKAFEVFDSNGDGLISSEELQNALSRLGLWDEHSSSPDCKSIITAYDTNSDGFLDFEEFKDMMLFAKS</sequence>